<reference evidence="2" key="1">
    <citation type="journal article" date="2020" name="Nature">
        <title>Giant virus diversity and host interactions through global metagenomics.</title>
        <authorList>
            <person name="Schulz F."/>
            <person name="Roux S."/>
            <person name="Paez-Espino D."/>
            <person name="Jungbluth S."/>
            <person name="Walsh D.A."/>
            <person name="Denef V.J."/>
            <person name="McMahon K.D."/>
            <person name="Konstantinidis K.T."/>
            <person name="Eloe-Fadrosh E.A."/>
            <person name="Kyrpides N.C."/>
            <person name="Woyke T."/>
        </authorList>
    </citation>
    <scope>NUCLEOTIDE SEQUENCE</scope>
    <source>
        <strain evidence="2">GVMAG-M-3300024261-37</strain>
    </source>
</reference>
<feature type="transmembrane region" description="Helical" evidence="1">
    <location>
        <begin position="77"/>
        <end position="100"/>
    </location>
</feature>
<keyword evidence="1" id="KW-0812">Transmembrane</keyword>
<keyword evidence="1" id="KW-1133">Transmembrane helix</keyword>
<accession>A0A6C0IPR1</accession>
<evidence type="ECO:0000313" key="2">
    <source>
        <dbReference type="EMBL" id="QHT95171.1"/>
    </source>
</evidence>
<protein>
    <submittedName>
        <fullName evidence="2">Uncharacterized protein</fullName>
    </submittedName>
</protein>
<feature type="transmembrane region" description="Helical" evidence="1">
    <location>
        <begin position="38"/>
        <end position="56"/>
    </location>
</feature>
<dbReference type="EMBL" id="MN740235">
    <property type="protein sequence ID" value="QHT95171.1"/>
    <property type="molecule type" value="Genomic_DNA"/>
</dbReference>
<keyword evidence="1" id="KW-0472">Membrane</keyword>
<evidence type="ECO:0000256" key="1">
    <source>
        <dbReference type="SAM" id="Phobius"/>
    </source>
</evidence>
<sequence length="110" mass="12663">MTLDKTIALTTVVAITFLAGYRKKSSREALKSLVSNKFWVINMLIIVCFILYVHYIELPETEDKEKRKKIIDSIKKGFLALVVAVLAEIHLTIAPFWVVYAFSYYMHGYA</sequence>
<proteinExistence type="predicted"/>
<dbReference type="AlphaFoldDB" id="A0A6C0IPR1"/>
<organism evidence="2">
    <name type="scientific">viral metagenome</name>
    <dbReference type="NCBI Taxonomy" id="1070528"/>
    <lineage>
        <taxon>unclassified sequences</taxon>
        <taxon>metagenomes</taxon>
        <taxon>organismal metagenomes</taxon>
    </lineage>
</organism>
<name>A0A6C0IPR1_9ZZZZ</name>